<feature type="chain" id="PRO_5020416964" evidence="12">
    <location>
        <begin position="28"/>
        <end position="999"/>
    </location>
</feature>
<dbReference type="GO" id="GO:0044718">
    <property type="term" value="P:siderophore transmembrane transport"/>
    <property type="evidence" value="ECO:0007669"/>
    <property type="project" value="TreeGrafter"/>
</dbReference>
<evidence type="ECO:0000256" key="1">
    <source>
        <dbReference type="ARBA" id="ARBA00004571"/>
    </source>
</evidence>
<dbReference type="InterPro" id="IPR023997">
    <property type="entry name" value="TonB-dep_OMP_SusC/RagA_CS"/>
</dbReference>
<dbReference type="Pfam" id="PF00593">
    <property type="entry name" value="TonB_dep_Rec_b-barrel"/>
    <property type="match status" value="1"/>
</dbReference>
<keyword evidence="9 10" id="KW-0998">Cell outer membrane</keyword>
<evidence type="ECO:0000313" key="16">
    <source>
        <dbReference type="Proteomes" id="UP000290848"/>
    </source>
</evidence>
<gene>
    <name evidence="15" type="ORF">EKH83_04430</name>
</gene>
<dbReference type="PANTHER" id="PTHR30069">
    <property type="entry name" value="TONB-DEPENDENT OUTER MEMBRANE RECEPTOR"/>
    <property type="match status" value="1"/>
</dbReference>
<dbReference type="AlphaFoldDB" id="A0A4Q0MF73"/>
<keyword evidence="3 10" id="KW-1134">Transmembrane beta strand</keyword>
<keyword evidence="8 15" id="KW-0675">Receptor</keyword>
<dbReference type="NCBIfam" id="TIGR04056">
    <property type="entry name" value="OMP_RagA_SusC"/>
    <property type="match status" value="1"/>
</dbReference>
<evidence type="ECO:0000256" key="8">
    <source>
        <dbReference type="ARBA" id="ARBA00023170"/>
    </source>
</evidence>
<comment type="similarity">
    <text evidence="10 11">Belongs to the TonB-dependent receptor family.</text>
</comment>
<keyword evidence="7 10" id="KW-0472">Membrane</keyword>
<evidence type="ECO:0000256" key="3">
    <source>
        <dbReference type="ARBA" id="ARBA00022452"/>
    </source>
</evidence>
<dbReference type="InterPro" id="IPR023996">
    <property type="entry name" value="TonB-dep_OMP_SusC/RagA"/>
</dbReference>
<dbReference type="PROSITE" id="PS52016">
    <property type="entry name" value="TONB_DEPENDENT_REC_3"/>
    <property type="match status" value="1"/>
</dbReference>
<sequence length="999" mass="110945">MKKSLTKICIGVLLHICFCIYGTGTYAQDTRSVVSGTVVDANNEAIIGASVKENGTASGTMTDINGRFSLKVSSMNATLTISYIGYKAKSVPIAGKQTLKIVLQESRVDLDEIVVVGYGTQKKVNLTGAVSSVNMKNLENKPVVNVVEALQGTTPGLTIQQSNSMPGSRPAINIRGVNTLNNNDPLVIIDGMQGDIQNVNITDIENISVLKDASSTAIYGSRASNGVILITTKKGIKGKPRIAYDYSYALQTPTFMPDIVDSWVYAELRNEALVNSGRPVQFGADQIRDFRQNGPNSNWMEEIYRSSAPQQSHNLSIAGGNDKTTYLVSAAYLDQASLFQGPDYGLKRGNFRVNLETNVSDRLKFNVLAAYTRNGIKDHAYWTEWLIEQATRMPPIYPIKDENGDYTFPGGSNSNALARLEQGGLRESQNDDLSGILNGEFKIIDGLKLRGMIGAKLYNNRLKENRKAIEGSGDKENRMTNSSQRIQEITSNLILSYDKKFGNHNLSALGGLSYEGNTDNRFSTFRVTNRSPYDIMGGEQTSNTGNQEWQTEWSIYSAFFRLNYNFKEKYLFEFNLRDDASSKFKKGNRSAWFPSASLAWRVSEEDFYPESLKGIMPGAKIRSSIGLVGNNRIGDYQYQANVNVGQGYNFGSNVASVATFDPYNADIKWETTRMFNVGADLDFFSNALSFSADYFINDTYDILVGLPLPGLYGSAAPIQNAGEVRTQGWELSARYNLKTGGVRHTLSATLSDSKNKVSDLKGSYFINGTDVTTIIKEGYPINSYYAYRSDGYFQNADEVAKGPHLAGITPKPGDIRYLDKNGDGIIKDDDDRFVLGNREPRLLYGINYRAEWKNLDFSMFWQGVGQRNVWLRGESVEAFHNNNEGPVFNFHIDRWTPSHPDASYPRLTVGAESANNAAKSNFWIENAAYLRLKNVQLGYTIPAKWTNKLPNSRLRIYATVQNALTFSDMKGGWDPETTDGGGRIYPVNRTYSFGLNLNF</sequence>
<evidence type="ECO:0000256" key="10">
    <source>
        <dbReference type="PROSITE-ProRule" id="PRU01360"/>
    </source>
</evidence>
<dbReference type="GO" id="GO:0009279">
    <property type="term" value="C:cell outer membrane"/>
    <property type="evidence" value="ECO:0007669"/>
    <property type="project" value="UniProtKB-SubCell"/>
</dbReference>
<evidence type="ECO:0000256" key="2">
    <source>
        <dbReference type="ARBA" id="ARBA00022448"/>
    </source>
</evidence>
<dbReference type="FunFam" id="2.60.40.1120:FF:000003">
    <property type="entry name" value="Outer membrane protein Omp121"/>
    <property type="match status" value="1"/>
</dbReference>
<accession>A0A4Q0MF73</accession>
<dbReference type="Proteomes" id="UP000290848">
    <property type="component" value="Unassembled WGS sequence"/>
</dbReference>
<dbReference type="InterPro" id="IPR039426">
    <property type="entry name" value="TonB-dep_rcpt-like"/>
</dbReference>
<dbReference type="Pfam" id="PF07715">
    <property type="entry name" value="Plug"/>
    <property type="match status" value="1"/>
</dbReference>
<dbReference type="FunFam" id="2.170.130.10:FF:000003">
    <property type="entry name" value="SusC/RagA family TonB-linked outer membrane protein"/>
    <property type="match status" value="1"/>
</dbReference>
<evidence type="ECO:0000256" key="6">
    <source>
        <dbReference type="ARBA" id="ARBA00023077"/>
    </source>
</evidence>
<evidence type="ECO:0000313" key="15">
    <source>
        <dbReference type="EMBL" id="RXF71935.1"/>
    </source>
</evidence>
<dbReference type="InterPro" id="IPR000531">
    <property type="entry name" value="Beta-barrel_TonB"/>
</dbReference>
<dbReference type="InterPro" id="IPR008969">
    <property type="entry name" value="CarboxyPept-like_regulatory"/>
</dbReference>
<keyword evidence="5 12" id="KW-0732">Signal</keyword>
<dbReference type="SUPFAM" id="SSF56935">
    <property type="entry name" value="Porins"/>
    <property type="match status" value="1"/>
</dbReference>
<protein>
    <submittedName>
        <fullName evidence="15">TonB-dependent receptor</fullName>
    </submittedName>
</protein>
<evidence type="ECO:0000259" key="14">
    <source>
        <dbReference type="Pfam" id="PF07715"/>
    </source>
</evidence>
<dbReference type="GO" id="GO:0015344">
    <property type="term" value="F:siderophore uptake transmembrane transporter activity"/>
    <property type="evidence" value="ECO:0007669"/>
    <property type="project" value="TreeGrafter"/>
</dbReference>
<dbReference type="Gene3D" id="2.170.130.10">
    <property type="entry name" value="TonB-dependent receptor, plug domain"/>
    <property type="match status" value="1"/>
</dbReference>
<feature type="domain" description="TonB-dependent receptor-like beta-barrel" evidence="13">
    <location>
        <begin position="404"/>
        <end position="962"/>
    </location>
</feature>
<dbReference type="NCBIfam" id="TIGR04057">
    <property type="entry name" value="SusC_RagA_signa"/>
    <property type="match status" value="1"/>
</dbReference>
<keyword evidence="6 11" id="KW-0798">TonB box</keyword>
<dbReference type="InterPro" id="IPR036942">
    <property type="entry name" value="Beta-barrel_TonB_sf"/>
</dbReference>
<evidence type="ECO:0000256" key="12">
    <source>
        <dbReference type="SAM" id="SignalP"/>
    </source>
</evidence>
<keyword evidence="2 10" id="KW-0813">Transport</keyword>
<reference evidence="15 16" key="1">
    <citation type="submission" date="2018-12" db="EMBL/GenBank/DDBJ databases">
        <title>The Draft Genome Sequence of the Soil Bacterium Pedobacter tournemirensis R1.</title>
        <authorList>
            <person name="He J."/>
        </authorList>
    </citation>
    <scope>NUCLEOTIDE SEQUENCE [LARGE SCALE GENOMIC DNA]</scope>
    <source>
        <strain evidence="15 16">R1</strain>
    </source>
</reference>
<organism evidence="15 16">
    <name type="scientific">Arcticibacter tournemirensis</name>
    <dbReference type="NCBI Taxonomy" id="699437"/>
    <lineage>
        <taxon>Bacteria</taxon>
        <taxon>Pseudomonadati</taxon>
        <taxon>Bacteroidota</taxon>
        <taxon>Sphingobacteriia</taxon>
        <taxon>Sphingobacteriales</taxon>
        <taxon>Sphingobacteriaceae</taxon>
        <taxon>Arcticibacter</taxon>
    </lineage>
</organism>
<dbReference type="SUPFAM" id="SSF49464">
    <property type="entry name" value="Carboxypeptidase regulatory domain-like"/>
    <property type="match status" value="1"/>
</dbReference>
<comment type="subcellular location">
    <subcellularLocation>
        <location evidence="1 10">Cell outer membrane</location>
        <topology evidence="1 10">Multi-pass membrane protein</topology>
    </subcellularLocation>
</comment>
<proteinExistence type="inferred from homology"/>
<dbReference type="Gene3D" id="2.40.170.20">
    <property type="entry name" value="TonB-dependent receptor, beta-barrel domain"/>
    <property type="match status" value="1"/>
</dbReference>
<evidence type="ECO:0000256" key="7">
    <source>
        <dbReference type="ARBA" id="ARBA00023136"/>
    </source>
</evidence>
<evidence type="ECO:0000256" key="4">
    <source>
        <dbReference type="ARBA" id="ARBA00022692"/>
    </source>
</evidence>
<feature type="domain" description="TonB-dependent receptor plug" evidence="14">
    <location>
        <begin position="123"/>
        <end position="227"/>
    </location>
</feature>
<dbReference type="EMBL" id="RXOC01000002">
    <property type="protein sequence ID" value="RXF71935.1"/>
    <property type="molecule type" value="Genomic_DNA"/>
</dbReference>
<feature type="signal peptide" evidence="12">
    <location>
        <begin position="1"/>
        <end position="27"/>
    </location>
</feature>
<dbReference type="InterPro" id="IPR012910">
    <property type="entry name" value="Plug_dom"/>
</dbReference>
<keyword evidence="4 10" id="KW-0812">Transmembrane</keyword>
<dbReference type="Gene3D" id="2.60.40.1120">
    <property type="entry name" value="Carboxypeptidase-like, regulatory domain"/>
    <property type="match status" value="1"/>
</dbReference>
<dbReference type="RefSeq" id="WP_128768182.1">
    <property type="nucleotide sequence ID" value="NZ_RXOC01000002.1"/>
</dbReference>
<evidence type="ECO:0000256" key="11">
    <source>
        <dbReference type="RuleBase" id="RU003357"/>
    </source>
</evidence>
<evidence type="ECO:0000256" key="5">
    <source>
        <dbReference type="ARBA" id="ARBA00022729"/>
    </source>
</evidence>
<evidence type="ECO:0000256" key="9">
    <source>
        <dbReference type="ARBA" id="ARBA00023237"/>
    </source>
</evidence>
<evidence type="ECO:0000259" key="13">
    <source>
        <dbReference type="Pfam" id="PF00593"/>
    </source>
</evidence>
<name>A0A4Q0MF73_9SPHI</name>
<dbReference type="InterPro" id="IPR037066">
    <property type="entry name" value="Plug_dom_sf"/>
</dbReference>
<comment type="caution">
    <text evidence="15">The sequence shown here is derived from an EMBL/GenBank/DDBJ whole genome shotgun (WGS) entry which is preliminary data.</text>
</comment>
<dbReference type="PANTHER" id="PTHR30069:SF29">
    <property type="entry name" value="HEMOGLOBIN AND HEMOGLOBIN-HAPTOGLOBIN-BINDING PROTEIN 1-RELATED"/>
    <property type="match status" value="1"/>
</dbReference>
<dbReference type="Pfam" id="PF13715">
    <property type="entry name" value="CarbopepD_reg_2"/>
    <property type="match status" value="1"/>
</dbReference>